<evidence type="ECO:0000256" key="16">
    <source>
        <dbReference type="SAM" id="MobiDB-lite"/>
    </source>
</evidence>
<dbReference type="InterPro" id="IPR014729">
    <property type="entry name" value="Rossmann-like_a/b/a_fold"/>
</dbReference>
<comment type="subcellular location">
    <subcellularLocation>
        <location evidence="1">Membrane</location>
    </subcellularLocation>
</comment>
<dbReference type="PROSITE" id="PS00109">
    <property type="entry name" value="PROTEIN_KINASE_TYR"/>
    <property type="match status" value="1"/>
</dbReference>
<dbReference type="PANTHER" id="PTHR48005:SF72">
    <property type="entry name" value="REPEAT RECEPTOR-LIKE PROTEIN KINASE FAMILY PROTEIN, PUTATIVE-RELATED"/>
    <property type="match status" value="1"/>
</dbReference>
<feature type="binding site" evidence="15">
    <location>
        <position position="682"/>
    </location>
    <ligand>
        <name>ATP</name>
        <dbReference type="ChEBI" id="CHEBI:30616"/>
    </ligand>
</feature>
<feature type="domain" description="Protein kinase" evidence="18">
    <location>
        <begin position="653"/>
        <end position="933"/>
    </location>
</feature>
<dbReference type="InterPro" id="IPR011009">
    <property type="entry name" value="Kinase-like_dom_sf"/>
</dbReference>
<dbReference type="InterPro" id="IPR017441">
    <property type="entry name" value="Protein_kinase_ATP_BS"/>
</dbReference>
<dbReference type="Gene3D" id="3.80.10.10">
    <property type="entry name" value="Ribonuclease Inhibitor"/>
    <property type="match status" value="3"/>
</dbReference>
<keyword evidence="20" id="KW-1185">Reference proteome</keyword>
<keyword evidence="3" id="KW-0723">Serine/threonine-protein kinase</keyword>
<comment type="caution">
    <text evidence="19">The sequence shown here is derived from an EMBL/GenBank/DDBJ whole genome shotgun (WGS) entry which is preliminary data.</text>
</comment>
<evidence type="ECO:0000256" key="15">
    <source>
        <dbReference type="PROSITE-ProRule" id="PRU10141"/>
    </source>
</evidence>
<evidence type="ECO:0000256" key="13">
    <source>
        <dbReference type="ARBA" id="ARBA00047899"/>
    </source>
</evidence>
<evidence type="ECO:0000256" key="1">
    <source>
        <dbReference type="ARBA" id="ARBA00004370"/>
    </source>
</evidence>
<dbReference type="SMART" id="SM00369">
    <property type="entry name" value="LRR_TYP"/>
    <property type="match status" value="7"/>
</dbReference>
<name>A0ABR2CGY4_9ROSI</name>
<evidence type="ECO:0000256" key="4">
    <source>
        <dbReference type="ARBA" id="ARBA00022614"/>
    </source>
</evidence>
<dbReference type="Gene3D" id="3.40.50.620">
    <property type="entry name" value="HUPs"/>
    <property type="match status" value="1"/>
</dbReference>
<reference evidence="19 20" key="1">
    <citation type="journal article" date="2024" name="G3 (Bethesda)">
        <title>Genome assembly of Hibiscus sabdariffa L. provides insights into metabolisms of medicinal natural products.</title>
        <authorList>
            <person name="Kim T."/>
        </authorList>
    </citation>
    <scope>NUCLEOTIDE SEQUENCE [LARGE SCALE GENOMIC DNA]</scope>
    <source>
        <strain evidence="19">TK-2024</strain>
        <tissue evidence="19">Old leaves</tissue>
    </source>
</reference>
<evidence type="ECO:0000256" key="2">
    <source>
        <dbReference type="ARBA" id="ARBA00012513"/>
    </source>
</evidence>
<keyword evidence="12 17" id="KW-0472">Membrane</keyword>
<comment type="catalytic activity">
    <reaction evidence="14">
        <text>L-seryl-[protein] + ATP = O-phospho-L-seryl-[protein] + ADP + H(+)</text>
        <dbReference type="Rhea" id="RHEA:17989"/>
        <dbReference type="Rhea" id="RHEA-COMP:9863"/>
        <dbReference type="Rhea" id="RHEA-COMP:11604"/>
        <dbReference type="ChEBI" id="CHEBI:15378"/>
        <dbReference type="ChEBI" id="CHEBI:29999"/>
        <dbReference type="ChEBI" id="CHEBI:30616"/>
        <dbReference type="ChEBI" id="CHEBI:83421"/>
        <dbReference type="ChEBI" id="CHEBI:456216"/>
        <dbReference type="EC" id="2.7.11.1"/>
    </reaction>
</comment>
<dbReference type="Proteomes" id="UP001472677">
    <property type="component" value="Unassembled WGS sequence"/>
</dbReference>
<dbReference type="Pfam" id="PF08263">
    <property type="entry name" value="LRRNT_2"/>
    <property type="match status" value="1"/>
</dbReference>
<evidence type="ECO:0000256" key="12">
    <source>
        <dbReference type="ARBA" id="ARBA00023136"/>
    </source>
</evidence>
<dbReference type="PANTHER" id="PTHR48005">
    <property type="entry name" value="LEUCINE RICH REPEAT KINASE 2"/>
    <property type="match status" value="1"/>
</dbReference>
<keyword evidence="9" id="KW-0418">Kinase</keyword>
<proteinExistence type="predicted"/>
<gene>
    <name evidence="19" type="ORF">V6N12_012034</name>
</gene>
<keyword evidence="6 17" id="KW-0812">Transmembrane</keyword>
<dbReference type="InterPro" id="IPR003591">
    <property type="entry name" value="Leu-rich_rpt_typical-subtyp"/>
</dbReference>
<dbReference type="InterPro" id="IPR001611">
    <property type="entry name" value="Leu-rich_rpt"/>
</dbReference>
<evidence type="ECO:0000259" key="18">
    <source>
        <dbReference type="PROSITE" id="PS50011"/>
    </source>
</evidence>
<evidence type="ECO:0000256" key="10">
    <source>
        <dbReference type="ARBA" id="ARBA00022840"/>
    </source>
</evidence>
<evidence type="ECO:0000256" key="6">
    <source>
        <dbReference type="ARBA" id="ARBA00022692"/>
    </source>
</evidence>
<dbReference type="SUPFAM" id="SSF52047">
    <property type="entry name" value="RNI-like"/>
    <property type="match status" value="1"/>
</dbReference>
<dbReference type="InterPro" id="IPR032675">
    <property type="entry name" value="LRR_dom_sf"/>
</dbReference>
<evidence type="ECO:0000256" key="14">
    <source>
        <dbReference type="ARBA" id="ARBA00048679"/>
    </source>
</evidence>
<dbReference type="EC" id="2.7.11.1" evidence="2"/>
<feature type="region of interest" description="Disordered" evidence="16">
    <location>
        <begin position="1162"/>
        <end position="1183"/>
    </location>
</feature>
<evidence type="ECO:0000313" key="20">
    <source>
        <dbReference type="Proteomes" id="UP001472677"/>
    </source>
</evidence>
<comment type="catalytic activity">
    <reaction evidence="13">
        <text>L-threonyl-[protein] + ATP = O-phospho-L-threonyl-[protein] + ADP + H(+)</text>
        <dbReference type="Rhea" id="RHEA:46608"/>
        <dbReference type="Rhea" id="RHEA-COMP:11060"/>
        <dbReference type="Rhea" id="RHEA-COMP:11605"/>
        <dbReference type="ChEBI" id="CHEBI:15378"/>
        <dbReference type="ChEBI" id="CHEBI:30013"/>
        <dbReference type="ChEBI" id="CHEBI:30616"/>
        <dbReference type="ChEBI" id="CHEBI:61977"/>
        <dbReference type="ChEBI" id="CHEBI:456216"/>
        <dbReference type="EC" id="2.7.11.1"/>
    </reaction>
</comment>
<keyword evidence="8 15" id="KW-0547">Nucleotide-binding</keyword>
<dbReference type="Pfam" id="PF13855">
    <property type="entry name" value="LRR_8"/>
    <property type="match status" value="2"/>
</dbReference>
<accession>A0ABR2CGY4</accession>
<evidence type="ECO:0000256" key="5">
    <source>
        <dbReference type="ARBA" id="ARBA00022679"/>
    </source>
</evidence>
<dbReference type="PROSITE" id="PS00107">
    <property type="entry name" value="PROTEIN_KINASE_ATP"/>
    <property type="match status" value="1"/>
</dbReference>
<dbReference type="Gene3D" id="1.10.510.10">
    <property type="entry name" value="Transferase(Phosphotransferase) domain 1"/>
    <property type="match status" value="1"/>
</dbReference>
<keyword evidence="7" id="KW-0677">Repeat</keyword>
<dbReference type="InterPro" id="IPR008266">
    <property type="entry name" value="Tyr_kinase_AS"/>
</dbReference>
<keyword evidence="11 17" id="KW-1133">Transmembrane helix</keyword>
<evidence type="ECO:0000256" key="17">
    <source>
        <dbReference type="SAM" id="Phobius"/>
    </source>
</evidence>
<dbReference type="SUPFAM" id="SSF56112">
    <property type="entry name" value="Protein kinase-like (PK-like)"/>
    <property type="match status" value="1"/>
</dbReference>
<evidence type="ECO:0000256" key="7">
    <source>
        <dbReference type="ARBA" id="ARBA00022737"/>
    </source>
</evidence>
<dbReference type="Pfam" id="PF00069">
    <property type="entry name" value="Pkinase"/>
    <property type="match status" value="1"/>
</dbReference>
<protein>
    <recommendedName>
        <fullName evidence="2">non-specific serine/threonine protein kinase</fullName>
        <ecNumber evidence="2">2.7.11.1</ecNumber>
    </recommendedName>
</protein>
<organism evidence="19 20">
    <name type="scientific">Hibiscus sabdariffa</name>
    <name type="common">roselle</name>
    <dbReference type="NCBI Taxonomy" id="183260"/>
    <lineage>
        <taxon>Eukaryota</taxon>
        <taxon>Viridiplantae</taxon>
        <taxon>Streptophyta</taxon>
        <taxon>Embryophyta</taxon>
        <taxon>Tracheophyta</taxon>
        <taxon>Spermatophyta</taxon>
        <taxon>Magnoliopsida</taxon>
        <taxon>eudicotyledons</taxon>
        <taxon>Gunneridae</taxon>
        <taxon>Pentapetalae</taxon>
        <taxon>rosids</taxon>
        <taxon>malvids</taxon>
        <taxon>Malvales</taxon>
        <taxon>Malvaceae</taxon>
        <taxon>Malvoideae</taxon>
        <taxon>Hibiscus</taxon>
    </lineage>
</organism>
<feature type="transmembrane region" description="Helical" evidence="17">
    <location>
        <begin position="586"/>
        <end position="606"/>
    </location>
</feature>
<keyword evidence="5" id="KW-0808">Transferase</keyword>
<dbReference type="SUPFAM" id="SSF52058">
    <property type="entry name" value="L domain-like"/>
    <property type="match status" value="1"/>
</dbReference>
<dbReference type="Pfam" id="PF00560">
    <property type="entry name" value="LRR_1"/>
    <property type="match status" value="7"/>
</dbReference>
<dbReference type="PROSITE" id="PS50011">
    <property type="entry name" value="PROTEIN_KINASE_DOM"/>
    <property type="match status" value="1"/>
</dbReference>
<dbReference type="InterPro" id="IPR051420">
    <property type="entry name" value="Ser_Thr_Kinases_DiverseReg"/>
</dbReference>
<sequence length="1263" mass="139610">MEAEALLKWKATLDNDTQTLLSHLWPVKTNHCNWAGITCHNTTGSVTGIALNDYDRRLRGTLDNLNLLAFPNLTSLQLRNNSLYGRIPSGFGNHSKLGFIDLSDNNFHGSIPEQVGKLSSLYYLDFSWNSLTGNIPKSIGNLSNMEFLYLYVNHISGSIPTEIGLLKSLSKLKLSGNNLTGVIPISIGNLTNLCTLKLHDNGISGTIPGEIRMLKSLKILTLTNNSISGPIPVSIGNLTSLVILVLSQNSLSGPIPPSPTYSNLTNLQLSNNHLTGTLPENLCLGGVLTRFGVSNNNLTGSIPSSLRDCRSLYRVRLEGNHFTGNISDAFGMYPKLNYIALSDNNFFGELSPKWGQCPNLTCLQISNNNISGKIPLELRHATQLGVLDLSLNHLTGEIPKELGALQRMSRLLLSGNQFSGKIPSEIGLLLNLEQLNLASNNLSGPIPDNLGNCSKLFNLNLSKNNLGWSIPSSVGYINALQSLDLSQNSLIGGIPQQFGNLHSLEILNLSHNMLNGSIPEAFNDLHGLRFVNISFNQLEGPIPDLKAFHEASFDDLRNNKGLCGNATGLKPCVLPSRASHGRKRTIVVIILVLVSLLVLLSLLILAKSFLTFRKKTPTRESESNEEKLGDIFSVLEFNGRELHENISKATDNFSSDYRIGSGRYGTVYRAVLPTGQIVAVKKLHQSEDTILINNLKAFESEIVALSEIKHHNIVKMCGFCSHTKHSYLVYEFVERGSLSMVLSNDEQATEFDWEKRLKVVKGMADALSYMHHDHPQPIVHRDISGNNVLLDLYYEARVSDFGTARILRPDSSNWTALAGTYGYIAPELAYSMRVDEKCDVYSFGVLTIEVFMGRHPGDLLSYLSSSASASISISRDRQILLKDVIDQRLSPPVSKAAKDIVSAMKIAIACLNGNPQLRPTMWQVTQDLSRQSLPLPSPLSTVKLGEFSLVNHLLQLLTSKLKHFVHCFHIDNPKANNKERKMVSQTNLKNTRESVIVVADASRSKGMVNALDWALEHVVRRKDAVIVIGVWSDTRKKINVCHCFPLNMGNVNFSGTLDLSIRDIGEEIERLREQYQAILQTFNQKCKRNEVKLVAKVAVGICTEDITLEEAANSNTRWIVLDSRLKKYRMCIYRNVECNVAVMKGKDAATLMLSRAHEPDYSHVSSERADAETWPDDPNDLGNGNPNVVAEGESSILQTPRGSSWHPLTEKASISLQNDGNVSCGRVQLKQRLKVFFMSVKDHLCKHITNPQSIDVLAGQMKP</sequence>
<dbReference type="Gene3D" id="3.30.200.20">
    <property type="entry name" value="Phosphorylase Kinase, domain 1"/>
    <property type="match status" value="1"/>
</dbReference>
<dbReference type="EMBL" id="JBBPBM010000052">
    <property type="protein sequence ID" value="KAK8518790.1"/>
    <property type="molecule type" value="Genomic_DNA"/>
</dbReference>
<evidence type="ECO:0000313" key="19">
    <source>
        <dbReference type="EMBL" id="KAK8518790.1"/>
    </source>
</evidence>
<keyword evidence="4" id="KW-0433">Leucine-rich repeat</keyword>
<dbReference type="InterPro" id="IPR013210">
    <property type="entry name" value="LRR_N_plant-typ"/>
</dbReference>
<evidence type="ECO:0000256" key="8">
    <source>
        <dbReference type="ARBA" id="ARBA00022741"/>
    </source>
</evidence>
<dbReference type="InterPro" id="IPR000719">
    <property type="entry name" value="Prot_kinase_dom"/>
</dbReference>
<keyword evidence="10 15" id="KW-0067">ATP-binding</keyword>
<evidence type="ECO:0000256" key="3">
    <source>
        <dbReference type="ARBA" id="ARBA00022527"/>
    </source>
</evidence>
<evidence type="ECO:0000256" key="11">
    <source>
        <dbReference type="ARBA" id="ARBA00022989"/>
    </source>
</evidence>
<evidence type="ECO:0000256" key="9">
    <source>
        <dbReference type="ARBA" id="ARBA00022777"/>
    </source>
</evidence>
<feature type="compositionally biased region" description="Basic and acidic residues" evidence="16">
    <location>
        <begin position="1162"/>
        <end position="1171"/>
    </location>
</feature>